<dbReference type="OrthoDB" id="10262413at2759"/>
<dbReference type="GO" id="GO:0005737">
    <property type="term" value="C:cytoplasm"/>
    <property type="evidence" value="ECO:0007669"/>
    <property type="project" value="TreeGrafter"/>
</dbReference>
<dbReference type="PANTHER" id="PTHR48079">
    <property type="entry name" value="PROTEIN YEEZ"/>
    <property type="match status" value="1"/>
</dbReference>
<protein>
    <submittedName>
        <fullName evidence="2">DEKNAAC103817</fullName>
    </submittedName>
</protein>
<evidence type="ECO:0000313" key="3">
    <source>
        <dbReference type="Proteomes" id="UP000290900"/>
    </source>
</evidence>
<dbReference type="Proteomes" id="UP000290900">
    <property type="component" value="Unassembled WGS sequence"/>
</dbReference>
<dbReference type="InParanoid" id="A0A448YPG5"/>
<dbReference type="PANTHER" id="PTHR48079:SF9">
    <property type="entry name" value="PUTATIVE-RELATED"/>
    <property type="match status" value="1"/>
</dbReference>
<dbReference type="AlphaFoldDB" id="A0A448YPG5"/>
<dbReference type="FunCoup" id="A0A448YPG5">
    <property type="interactions" value="33"/>
</dbReference>
<dbReference type="InterPro" id="IPR001509">
    <property type="entry name" value="Epimerase_deHydtase"/>
</dbReference>
<dbReference type="SUPFAM" id="SSF51735">
    <property type="entry name" value="NAD(P)-binding Rossmann-fold domains"/>
    <property type="match status" value="1"/>
</dbReference>
<keyword evidence="3" id="KW-1185">Reference proteome</keyword>
<proteinExistence type="predicted"/>
<dbReference type="InterPro" id="IPR036291">
    <property type="entry name" value="NAD(P)-bd_dom_sf"/>
</dbReference>
<sequence length="305" mass="32305">MKVFITGATGTVGKLVVDELLKNGYSVVGLARSDKSADALKAKGVSVIRGGLQDLESLRTGAATSDAVIHLAFGHDFGVSAKSGDTEFSGMAEAIEIDRKATEAMLSVLEGTNKAFIHVNGILYLQSSKEHPADENSPYMEVRSSPSRAPNERAALEYAKKGVRVLAVRIPLVYGKGDDHGLIAIMVGMSKKMGGAFYIGDGQNVFPTVNTEDVGPYFRLVLEKGKAGGIYNCVSETGVPLKDIAEAIGKKFGLNVISLSMEDAQKALGFGAVIAGMNCYATTLKKKELGWEPKGKGLVESILED</sequence>
<organism evidence="2 3">
    <name type="scientific">Brettanomyces naardenensis</name>
    <name type="common">Yeast</name>
    <dbReference type="NCBI Taxonomy" id="13370"/>
    <lineage>
        <taxon>Eukaryota</taxon>
        <taxon>Fungi</taxon>
        <taxon>Dikarya</taxon>
        <taxon>Ascomycota</taxon>
        <taxon>Saccharomycotina</taxon>
        <taxon>Pichiomycetes</taxon>
        <taxon>Pichiales</taxon>
        <taxon>Pichiaceae</taxon>
        <taxon>Brettanomyces</taxon>
    </lineage>
</organism>
<dbReference type="InterPro" id="IPR051783">
    <property type="entry name" value="NAD(P)-dependent_oxidoreduct"/>
</dbReference>
<dbReference type="CDD" id="cd05262">
    <property type="entry name" value="SDR_a7"/>
    <property type="match status" value="1"/>
</dbReference>
<gene>
    <name evidence="2" type="ORF">BRENAR_LOCUS3514</name>
</gene>
<dbReference type="EMBL" id="CAACVR010000027">
    <property type="protein sequence ID" value="VEU22783.1"/>
    <property type="molecule type" value="Genomic_DNA"/>
</dbReference>
<dbReference type="GO" id="GO:0004029">
    <property type="term" value="F:aldehyde dehydrogenase (NAD+) activity"/>
    <property type="evidence" value="ECO:0007669"/>
    <property type="project" value="TreeGrafter"/>
</dbReference>
<evidence type="ECO:0000259" key="1">
    <source>
        <dbReference type="Pfam" id="PF01370"/>
    </source>
</evidence>
<dbReference type="Gene3D" id="3.40.50.720">
    <property type="entry name" value="NAD(P)-binding Rossmann-like Domain"/>
    <property type="match status" value="1"/>
</dbReference>
<dbReference type="STRING" id="13370.A0A448YPG5"/>
<feature type="domain" description="NAD-dependent epimerase/dehydratase" evidence="1">
    <location>
        <begin position="3"/>
        <end position="233"/>
    </location>
</feature>
<accession>A0A448YPG5</accession>
<dbReference type="Pfam" id="PF01370">
    <property type="entry name" value="Epimerase"/>
    <property type="match status" value="1"/>
</dbReference>
<reference evidence="2 3" key="1">
    <citation type="submission" date="2018-12" db="EMBL/GenBank/DDBJ databases">
        <authorList>
            <person name="Tiukova I."/>
            <person name="Dainat J."/>
        </authorList>
    </citation>
    <scope>NUCLEOTIDE SEQUENCE [LARGE SCALE GENOMIC DNA]</scope>
</reference>
<evidence type="ECO:0000313" key="2">
    <source>
        <dbReference type="EMBL" id="VEU22783.1"/>
    </source>
</evidence>
<name>A0A448YPG5_BRENA</name>